<dbReference type="Proteomes" id="UP000249375">
    <property type="component" value="Chromosome"/>
</dbReference>
<dbReference type="InterPro" id="IPR045474">
    <property type="entry name" value="GEVED"/>
</dbReference>
<sequence length="682" mass="74233">MAALAVALPASAQTIDFETAKGYSSLGVYDTWEQSPFRTGAIASPERYVGVTKNPDASVNEEFGIQINPSAKVLAVQRSRFGSNTFGARIDLADTLHMGKATRYVHVMALKPQGETSNIMVIGLGKRRDWEGQSPETEQFWVTSSISLKEGTWTDLVFPISTNEYVDIHSLVLVPDLASPHLRTSDFIAYFDDIEVNDNPKARVMTSFYPVNFDVDQKPTRSDRSLNSASFTVSGESAQNVSVNKTKVYNNQTETATITARPGSTVSVKMSYTGGWMSGYAYVDWDNDGQFKPVIEDHKPAAGSELVSYTYLEGYNSLGQSQANGNSVSGGYITCPTFTIPEDTPFGIYRMRLKVDWNSDDSGGNADPNNLIVNNGGAILDVLLNVHADEVDISANQLNGDVLADDGTVLSEKRIPFGQTFKIKMEPAPDFTYTGAVITHGYNLDGPEYVHENRQYKSITVPASAFDSETHEYTIPASYIDGEVRIEGLFTPGETPNPDTTTTTYTVTYKKDVEGTFYQNGSEVGTGSGWAASEWVSAAEPVVTIKADHNNGFNTSNFNLGRDFKFTISVEGDYAITGYKISTSNGWGTTVVTEGNQSEVLSGVMELTVADLNTTSTWFTTADANLNAPVIDVYLVDATPTGLTNATINDANDGYIYSLDGRRVKNPSKGIYIVNGKKLIIK</sequence>
<dbReference type="EMBL" id="CP033459">
    <property type="protein sequence ID" value="QFQ12059.1"/>
    <property type="molecule type" value="Genomic_DNA"/>
</dbReference>
<reference evidence="2 3" key="1">
    <citation type="submission" date="2018-11" db="EMBL/GenBank/DDBJ databases">
        <authorList>
            <person name="Na S.W."/>
            <person name="Baik M."/>
        </authorList>
    </citation>
    <scope>NUCLEOTIDE SEQUENCE [LARGE SCALE GENOMIC DNA]</scope>
    <source>
        <strain evidence="2 3">E39</strain>
    </source>
</reference>
<organism evidence="2 3">
    <name type="scientific">Pseudoprevotella muciniphila</name>
    <dbReference type="NCBI Taxonomy" id="2133944"/>
    <lineage>
        <taxon>Bacteria</taxon>
        <taxon>Pseudomonadati</taxon>
        <taxon>Bacteroidota</taxon>
        <taxon>Bacteroidia</taxon>
        <taxon>Bacteroidales</taxon>
        <taxon>Prevotellaceae</taxon>
        <taxon>Pseudoprevotella</taxon>
    </lineage>
</organism>
<dbReference type="AlphaFoldDB" id="A0A5P8E4V0"/>
<evidence type="ECO:0000259" key="1">
    <source>
        <dbReference type="Pfam" id="PF20009"/>
    </source>
</evidence>
<evidence type="ECO:0000313" key="3">
    <source>
        <dbReference type="Proteomes" id="UP000249375"/>
    </source>
</evidence>
<gene>
    <name evidence="2" type="ORF">C7Y71_002940</name>
</gene>
<dbReference type="Pfam" id="PF20009">
    <property type="entry name" value="GEVED"/>
    <property type="match status" value="1"/>
</dbReference>
<proteinExistence type="predicted"/>
<accession>A0A5P8E4V0</accession>
<name>A0A5P8E4V0_9BACT</name>
<dbReference type="KEGG" id="alq:C7Y71_002940"/>
<evidence type="ECO:0000313" key="2">
    <source>
        <dbReference type="EMBL" id="QFQ12059.1"/>
    </source>
</evidence>
<protein>
    <recommendedName>
        <fullName evidence="1">GEVED domain-containing protein</fullName>
    </recommendedName>
</protein>
<feature type="domain" description="GEVED" evidence="1">
    <location>
        <begin position="280"/>
        <end position="369"/>
    </location>
</feature>
<keyword evidence="3" id="KW-1185">Reference proteome</keyword>